<dbReference type="AlphaFoldDB" id="A0A167T229"/>
<name>A0A167T229_CORFA</name>
<organism evidence="3 4">
    <name type="scientific">Cordyceps fumosorosea (strain ARSEF 2679)</name>
    <name type="common">Isaria fumosorosea</name>
    <dbReference type="NCBI Taxonomy" id="1081104"/>
    <lineage>
        <taxon>Eukaryota</taxon>
        <taxon>Fungi</taxon>
        <taxon>Dikarya</taxon>
        <taxon>Ascomycota</taxon>
        <taxon>Pezizomycotina</taxon>
        <taxon>Sordariomycetes</taxon>
        <taxon>Hypocreomycetidae</taxon>
        <taxon>Hypocreales</taxon>
        <taxon>Cordycipitaceae</taxon>
        <taxon>Cordyceps</taxon>
    </lineage>
</organism>
<evidence type="ECO:0000313" key="3">
    <source>
        <dbReference type="EMBL" id="OAA60168.1"/>
    </source>
</evidence>
<feature type="compositionally biased region" description="Low complexity" evidence="1">
    <location>
        <begin position="83"/>
        <end position="95"/>
    </location>
</feature>
<feature type="region of interest" description="Disordered" evidence="1">
    <location>
        <begin position="166"/>
        <end position="200"/>
    </location>
</feature>
<dbReference type="GeneID" id="30022470"/>
<feature type="compositionally biased region" description="Low complexity" evidence="1">
    <location>
        <begin position="183"/>
        <end position="200"/>
    </location>
</feature>
<dbReference type="RefSeq" id="XP_018703281.1">
    <property type="nucleotide sequence ID" value="XM_018849782.1"/>
</dbReference>
<gene>
    <name evidence="3" type="ORF">ISF_06178</name>
</gene>
<dbReference type="Proteomes" id="UP000076744">
    <property type="component" value="Unassembled WGS sequence"/>
</dbReference>
<evidence type="ECO:0000256" key="2">
    <source>
        <dbReference type="SAM" id="SignalP"/>
    </source>
</evidence>
<protein>
    <submittedName>
        <fullName evidence="3">Uncharacterized protein</fullName>
    </submittedName>
</protein>
<feature type="chain" id="PRO_5007892443" evidence="2">
    <location>
        <begin position="17"/>
        <end position="255"/>
    </location>
</feature>
<proteinExistence type="predicted"/>
<keyword evidence="2" id="KW-0732">Signal</keyword>
<dbReference type="STRING" id="1081104.A0A167T229"/>
<sequence length="255" mass="26443">MKVTAILFFAAALGSASPVGTRSHSMQARAGQCDCSKPFRAGNRFDDACPAGYKDISRNFFTISCVQAGCSEDEFEAQCNAGEPASAPPAVVEQPAQEEEEEEEEEETPATLPGGAQGAGQCDCSKPFRAGSRFDDACPAGYKDISRNFFTISCAQAGCSESDFEAQCGADQPRPAPAPAPPAVVAEQPTGKTPAAPPGAQSACDCSKSFFAKADPVDNTCPAAYKDISKSSFSVSCAQVGCSKGDFEAQCGVRP</sequence>
<feature type="region of interest" description="Disordered" evidence="1">
    <location>
        <begin position="81"/>
        <end position="120"/>
    </location>
</feature>
<comment type="caution">
    <text evidence="3">The sequence shown here is derived from an EMBL/GenBank/DDBJ whole genome shotgun (WGS) entry which is preliminary data.</text>
</comment>
<keyword evidence="4" id="KW-1185">Reference proteome</keyword>
<accession>A0A167T229</accession>
<dbReference type="OrthoDB" id="10557106at2759"/>
<dbReference type="EMBL" id="AZHB01000015">
    <property type="protein sequence ID" value="OAA60168.1"/>
    <property type="molecule type" value="Genomic_DNA"/>
</dbReference>
<evidence type="ECO:0000313" key="4">
    <source>
        <dbReference type="Proteomes" id="UP000076744"/>
    </source>
</evidence>
<evidence type="ECO:0000256" key="1">
    <source>
        <dbReference type="SAM" id="MobiDB-lite"/>
    </source>
</evidence>
<feature type="signal peptide" evidence="2">
    <location>
        <begin position="1"/>
        <end position="16"/>
    </location>
</feature>
<feature type="compositionally biased region" description="Acidic residues" evidence="1">
    <location>
        <begin position="96"/>
        <end position="108"/>
    </location>
</feature>
<reference evidence="3 4" key="1">
    <citation type="journal article" date="2016" name="Genome Biol. Evol.">
        <title>Divergent and convergent evolution of fungal pathogenicity.</title>
        <authorList>
            <person name="Shang Y."/>
            <person name="Xiao G."/>
            <person name="Zheng P."/>
            <person name="Cen K."/>
            <person name="Zhan S."/>
            <person name="Wang C."/>
        </authorList>
    </citation>
    <scope>NUCLEOTIDE SEQUENCE [LARGE SCALE GENOMIC DNA]</scope>
    <source>
        <strain evidence="3 4">ARSEF 2679</strain>
    </source>
</reference>